<name>A0A392W9F4_9FABA</name>
<comment type="caution">
    <text evidence="1">The sequence shown here is derived from an EMBL/GenBank/DDBJ whole genome shotgun (WGS) entry which is preliminary data.</text>
</comment>
<evidence type="ECO:0000313" key="2">
    <source>
        <dbReference type="Proteomes" id="UP000265520"/>
    </source>
</evidence>
<accession>A0A392W9F4</accession>
<evidence type="ECO:0000313" key="1">
    <source>
        <dbReference type="EMBL" id="MCI96372.1"/>
    </source>
</evidence>
<dbReference type="Proteomes" id="UP000265520">
    <property type="component" value="Unassembled WGS sequence"/>
</dbReference>
<feature type="non-terminal residue" evidence="1">
    <location>
        <position position="1"/>
    </location>
</feature>
<keyword evidence="2" id="KW-1185">Reference proteome</keyword>
<dbReference type="EMBL" id="LXQA011413051">
    <property type="protein sequence ID" value="MCI96372.1"/>
    <property type="molecule type" value="Genomic_DNA"/>
</dbReference>
<proteinExistence type="predicted"/>
<dbReference type="AlphaFoldDB" id="A0A392W9F4"/>
<sequence length="56" mass="6180">HSLDDPVELLFTAFFGFHSQYVPSAAAELDEVAVSDEETDSTKIFLTGERFPDSLS</sequence>
<protein>
    <submittedName>
        <fullName evidence="1">Uncharacterized protein</fullName>
    </submittedName>
</protein>
<reference evidence="1 2" key="1">
    <citation type="journal article" date="2018" name="Front. Plant Sci.">
        <title>Red Clover (Trifolium pratense) and Zigzag Clover (T. medium) - A Picture of Genomic Similarities and Differences.</title>
        <authorList>
            <person name="Dluhosova J."/>
            <person name="Istvanek J."/>
            <person name="Nedelnik J."/>
            <person name="Repkova J."/>
        </authorList>
    </citation>
    <scope>NUCLEOTIDE SEQUENCE [LARGE SCALE GENOMIC DNA]</scope>
    <source>
        <strain evidence="2">cv. 10/8</strain>
        <tissue evidence="1">Leaf</tissue>
    </source>
</reference>
<organism evidence="1 2">
    <name type="scientific">Trifolium medium</name>
    <dbReference type="NCBI Taxonomy" id="97028"/>
    <lineage>
        <taxon>Eukaryota</taxon>
        <taxon>Viridiplantae</taxon>
        <taxon>Streptophyta</taxon>
        <taxon>Embryophyta</taxon>
        <taxon>Tracheophyta</taxon>
        <taxon>Spermatophyta</taxon>
        <taxon>Magnoliopsida</taxon>
        <taxon>eudicotyledons</taxon>
        <taxon>Gunneridae</taxon>
        <taxon>Pentapetalae</taxon>
        <taxon>rosids</taxon>
        <taxon>fabids</taxon>
        <taxon>Fabales</taxon>
        <taxon>Fabaceae</taxon>
        <taxon>Papilionoideae</taxon>
        <taxon>50 kb inversion clade</taxon>
        <taxon>NPAAA clade</taxon>
        <taxon>Hologalegina</taxon>
        <taxon>IRL clade</taxon>
        <taxon>Trifolieae</taxon>
        <taxon>Trifolium</taxon>
    </lineage>
</organism>